<keyword evidence="1" id="KW-0732">Signal</keyword>
<keyword evidence="3" id="KW-1185">Reference proteome</keyword>
<dbReference type="Proteomes" id="UP000481327">
    <property type="component" value="Unassembled WGS sequence"/>
</dbReference>
<reference evidence="2 3" key="1">
    <citation type="submission" date="2019-09" db="EMBL/GenBank/DDBJ databases">
        <title>Polymorphobacter sp. isolated from a lake in China.</title>
        <authorList>
            <person name="Liu Z."/>
        </authorList>
    </citation>
    <scope>NUCLEOTIDE SEQUENCE [LARGE SCALE GENOMIC DNA]</scope>
    <source>
        <strain evidence="2 3">D40P</strain>
    </source>
</reference>
<accession>A0A7C9GUW2</accession>
<dbReference type="OrthoDB" id="7426733at2"/>
<dbReference type="EMBL" id="WIOL01000001">
    <property type="protein sequence ID" value="MQT15774.1"/>
    <property type="molecule type" value="Genomic_DNA"/>
</dbReference>
<feature type="chain" id="PRO_5028945908" description="Sel1 repeat family protein" evidence="1">
    <location>
        <begin position="31"/>
        <end position="355"/>
    </location>
</feature>
<dbReference type="AlphaFoldDB" id="A0A7C9GUW2"/>
<evidence type="ECO:0008006" key="4">
    <source>
        <dbReference type="Google" id="ProtNLM"/>
    </source>
</evidence>
<protein>
    <recommendedName>
        <fullName evidence="4">Sel1 repeat family protein</fullName>
    </recommendedName>
</protein>
<name>A0A7C9GUW2_9SPHN</name>
<comment type="caution">
    <text evidence="2">The sequence shown here is derived from an EMBL/GenBank/DDBJ whole genome shotgun (WGS) entry which is preliminary data.</text>
</comment>
<gene>
    <name evidence="2" type="ORF">F3168_00655</name>
</gene>
<organism evidence="2 3">
    <name type="scientific">Sandarakinorhabdus fusca</name>
    <dbReference type="NCBI Taxonomy" id="1439888"/>
    <lineage>
        <taxon>Bacteria</taxon>
        <taxon>Pseudomonadati</taxon>
        <taxon>Pseudomonadota</taxon>
        <taxon>Alphaproteobacteria</taxon>
        <taxon>Sphingomonadales</taxon>
        <taxon>Sphingosinicellaceae</taxon>
        <taxon>Sandarakinorhabdus</taxon>
    </lineage>
</organism>
<evidence type="ECO:0000256" key="1">
    <source>
        <dbReference type="SAM" id="SignalP"/>
    </source>
</evidence>
<evidence type="ECO:0000313" key="2">
    <source>
        <dbReference type="EMBL" id="MQT15774.1"/>
    </source>
</evidence>
<sequence length="355" mass="38379">MTIGNRFRLHTLAGPVLAIALVTATTPALAFDDARYKGRFPAEFYEAGRLRSVAVLPFAGTDGANLTKALVTELKGVQLNNDPWFSVKTADGSETDPARAGQALGVKGVHVGNVVTAKLTRTDRSEQSTECDGAVDCKKGEVRTITCTRVVLDYQVNARIVDVATKASVYARSHTANAGYDICNGKKKEVAIIEDKGAAVRMAEWLTGKKTVDDCAVRCTDDGLYEKARADIARAIVKDVAPYNKDVSVEFKRRAEELPKPDQKTFESGTPFIKADRLDRACSIWEVMETGPAATSVSLLYNLGVCQEALVPENPSAALEYYVKADQLTSKPDKLVSAALLRAQTMVEAQKKIGS</sequence>
<dbReference type="RefSeq" id="WP_152576243.1">
    <property type="nucleotide sequence ID" value="NZ_JAATJI010000001.1"/>
</dbReference>
<proteinExistence type="predicted"/>
<feature type="signal peptide" evidence="1">
    <location>
        <begin position="1"/>
        <end position="30"/>
    </location>
</feature>
<evidence type="ECO:0000313" key="3">
    <source>
        <dbReference type="Proteomes" id="UP000481327"/>
    </source>
</evidence>